<name>A0A1R1YQG4_9FUNG</name>
<sequence>MLLFFLEIPTAADIFLAKKKRAMLSKLNSEDSNISNSLSRDFIPLDSSNQTQYRSKMPQPSIFNDLEPHNSDPSSRLLFNPTSSITTKNQTQIKLEKLEREKEKYDYGDVYDFINDADYTEILSPVEDMVPTDISPNPEINKSIKSIPKSKISKYHDFEIQDIDESDEDNFAWEFERLKNSGVNSSLYSTPSASFSPMNRNTDSYLNLTVNNIKNKPAPQLPTPNDIIKSIQNLVIKNEKIIKLEQEKLLAVETEISNTVSAISKFDSSLEKCSSQIKNFNNLLSLVKN</sequence>
<evidence type="ECO:0000313" key="2">
    <source>
        <dbReference type="Proteomes" id="UP000187429"/>
    </source>
</evidence>
<dbReference type="EMBL" id="LSSM01000372">
    <property type="protein sequence ID" value="OMJ29128.1"/>
    <property type="molecule type" value="Genomic_DNA"/>
</dbReference>
<reference evidence="2" key="1">
    <citation type="submission" date="2017-01" db="EMBL/GenBank/DDBJ databases">
        <authorList>
            <person name="Wang Y."/>
            <person name="White M."/>
            <person name="Kvist S."/>
            <person name="Moncalvo J.-M."/>
        </authorList>
    </citation>
    <scope>NUCLEOTIDE SEQUENCE [LARGE SCALE GENOMIC DNA]</scope>
    <source>
        <strain evidence="2">ID-206-W2</strain>
    </source>
</reference>
<evidence type="ECO:0000313" key="1">
    <source>
        <dbReference type="EMBL" id="OMJ29128.1"/>
    </source>
</evidence>
<keyword evidence="2" id="KW-1185">Reference proteome</keyword>
<proteinExistence type="predicted"/>
<dbReference type="OrthoDB" id="5637432at2759"/>
<dbReference type="Proteomes" id="UP000187429">
    <property type="component" value="Unassembled WGS sequence"/>
</dbReference>
<gene>
    <name evidence="1" type="ORF">AYI69_g1377</name>
</gene>
<protein>
    <submittedName>
        <fullName evidence="1">Uncharacterized protein</fullName>
    </submittedName>
</protein>
<accession>A0A1R1YQG4</accession>
<organism evidence="1 2">
    <name type="scientific">Smittium culicis</name>
    <dbReference type="NCBI Taxonomy" id="133412"/>
    <lineage>
        <taxon>Eukaryota</taxon>
        <taxon>Fungi</taxon>
        <taxon>Fungi incertae sedis</taxon>
        <taxon>Zoopagomycota</taxon>
        <taxon>Kickxellomycotina</taxon>
        <taxon>Harpellomycetes</taxon>
        <taxon>Harpellales</taxon>
        <taxon>Legeriomycetaceae</taxon>
        <taxon>Smittium</taxon>
    </lineage>
</organism>
<comment type="caution">
    <text evidence="1">The sequence shown here is derived from an EMBL/GenBank/DDBJ whole genome shotgun (WGS) entry which is preliminary data.</text>
</comment>
<dbReference type="AlphaFoldDB" id="A0A1R1YQG4"/>